<comment type="caution">
    <text evidence="1">The sequence shown here is derived from an EMBL/GenBank/DDBJ whole genome shotgun (WGS) entry which is preliminary data.</text>
</comment>
<dbReference type="InterPro" id="IPR013078">
    <property type="entry name" value="His_Pase_superF_clade-1"/>
</dbReference>
<dbReference type="SUPFAM" id="SSF53254">
    <property type="entry name" value="Phosphoglycerate mutase-like"/>
    <property type="match status" value="1"/>
</dbReference>
<dbReference type="PANTHER" id="PTHR16469">
    <property type="entry name" value="UBIQUITIN-ASSOCIATED AND SH3 DOMAIN-CONTAINING BA-RELATED"/>
    <property type="match status" value="1"/>
</dbReference>
<organism evidence="1 2">
    <name type="scientific">Caulobacter hibisci</name>
    <dbReference type="NCBI Taxonomy" id="2035993"/>
    <lineage>
        <taxon>Bacteria</taxon>
        <taxon>Pseudomonadati</taxon>
        <taxon>Pseudomonadota</taxon>
        <taxon>Alphaproteobacteria</taxon>
        <taxon>Caulobacterales</taxon>
        <taxon>Caulobacteraceae</taxon>
        <taxon>Caulobacter</taxon>
    </lineage>
</organism>
<gene>
    <name evidence="1" type="ORF">I4Q42_05345</name>
</gene>
<dbReference type="Pfam" id="PF00300">
    <property type="entry name" value="His_Phos_1"/>
    <property type="match status" value="1"/>
</dbReference>
<dbReference type="SMART" id="SM00855">
    <property type="entry name" value="PGAM"/>
    <property type="match status" value="1"/>
</dbReference>
<dbReference type="PANTHER" id="PTHR16469:SF27">
    <property type="entry name" value="UBIQUITIN-ASSOCIATED AND SH3 DOMAIN-CONTAINING BA-RELATED"/>
    <property type="match status" value="1"/>
</dbReference>
<dbReference type="RefSeq" id="WP_198575024.1">
    <property type="nucleotide sequence ID" value="NZ_JADWOX010000002.1"/>
</dbReference>
<protein>
    <submittedName>
        <fullName evidence="1">Histidine phosphatase family protein</fullName>
    </submittedName>
</protein>
<sequence length="190" mass="19848">MGGRVQVIRHGKPAATWGGDDEDPGLDAVGQEQARAVAAVLAALPTAERPTRVVSSPLRRCRETAAPLAAILGVAVEIEPAVGEIPTPAALSTEARPAWLKQAFAGDWADIEGDRDYLAWTREVAAALARYEGCAVFSHFVALNAAVAAAEGTAAVLAFRPDHASVTTFEVVDNALRLIDKGREASTGVL</sequence>
<proteinExistence type="predicted"/>
<dbReference type="Proteomes" id="UP000639859">
    <property type="component" value="Unassembled WGS sequence"/>
</dbReference>
<name>A0ABS0STV5_9CAUL</name>
<dbReference type="Gene3D" id="3.40.50.1240">
    <property type="entry name" value="Phosphoglycerate mutase-like"/>
    <property type="match status" value="1"/>
</dbReference>
<dbReference type="InterPro" id="IPR029033">
    <property type="entry name" value="His_PPase_superfam"/>
</dbReference>
<dbReference type="InterPro" id="IPR051710">
    <property type="entry name" value="Phosphatase_SH3-domain"/>
</dbReference>
<dbReference type="CDD" id="cd07067">
    <property type="entry name" value="HP_PGM_like"/>
    <property type="match status" value="1"/>
</dbReference>
<evidence type="ECO:0000313" key="1">
    <source>
        <dbReference type="EMBL" id="MBI1683090.1"/>
    </source>
</evidence>
<evidence type="ECO:0000313" key="2">
    <source>
        <dbReference type="Proteomes" id="UP000639859"/>
    </source>
</evidence>
<accession>A0ABS0STV5</accession>
<keyword evidence="2" id="KW-1185">Reference proteome</keyword>
<reference evidence="1 2" key="1">
    <citation type="submission" date="2020-11" db="EMBL/GenBank/DDBJ databases">
        <title>genome sequence of strain KACC 18849.</title>
        <authorList>
            <person name="Gao J."/>
            <person name="Zhang X."/>
        </authorList>
    </citation>
    <scope>NUCLEOTIDE SEQUENCE [LARGE SCALE GENOMIC DNA]</scope>
    <source>
        <strain evidence="1 2">KACC 18849</strain>
    </source>
</reference>
<dbReference type="EMBL" id="JADWOX010000002">
    <property type="protein sequence ID" value="MBI1683090.1"/>
    <property type="molecule type" value="Genomic_DNA"/>
</dbReference>